<evidence type="ECO:0000256" key="1">
    <source>
        <dbReference type="ARBA" id="ARBA00009437"/>
    </source>
</evidence>
<dbReference type="EMBL" id="FWFU01000001">
    <property type="protein sequence ID" value="SLN13970.1"/>
    <property type="molecule type" value="Genomic_DNA"/>
</dbReference>
<sequence length="302" mass="32298">MAIKLEMLRCFRTVAEQGSLADAAEVLGRTPSAVSMMLRQFEDHIGAPLFESARKSRLTPLGELIFSEARRELAHFDRTIAAIEGISRAEAGHVRLAVTPSVGQVIMPPILRAYMAAHPGVHIDMRDGDSASVQDELSAGRADIGLATLGPIPGFTRSLIFTDRFGVVCPSGHPLVENWSRLSWADMDGADFITNGLCQHITDESVAPILDAARLHVANTASLLSMVRAGAGVTLLPELALQQSEGGLVFLPLLDSSARREVWMLTPPDDLMTPAVKALALAIKRADLPGSSAPPDAKLKSI</sequence>
<dbReference type="Gene3D" id="1.10.10.10">
    <property type="entry name" value="Winged helix-like DNA-binding domain superfamily/Winged helix DNA-binding domain"/>
    <property type="match status" value="1"/>
</dbReference>
<dbReference type="GO" id="GO:0003677">
    <property type="term" value="F:DNA binding"/>
    <property type="evidence" value="ECO:0007669"/>
    <property type="project" value="UniProtKB-KW"/>
</dbReference>
<evidence type="ECO:0000256" key="4">
    <source>
        <dbReference type="ARBA" id="ARBA00023163"/>
    </source>
</evidence>
<dbReference type="InterPro" id="IPR005119">
    <property type="entry name" value="LysR_subst-bd"/>
</dbReference>
<dbReference type="PROSITE" id="PS50931">
    <property type="entry name" value="HTH_LYSR"/>
    <property type="match status" value="1"/>
</dbReference>
<reference evidence="6 7" key="1">
    <citation type="submission" date="2017-03" db="EMBL/GenBank/DDBJ databases">
        <authorList>
            <person name="Afonso C.L."/>
            <person name="Miller P.J."/>
            <person name="Scott M.A."/>
            <person name="Spackman E."/>
            <person name="Goraichik I."/>
            <person name="Dimitrov K.M."/>
            <person name="Suarez D.L."/>
            <person name="Swayne D.E."/>
        </authorList>
    </citation>
    <scope>NUCLEOTIDE SEQUENCE [LARGE SCALE GENOMIC DNA]</scope>
    <source>
        <strain evidence="6 7">CECT 8110</strain>
    </source>
</reference>
<dbReference type="Pfam" id="PF00126">
    <property type="entry name" value="HTH_1"/>
    <property type="match status" value="1"/>
</dbReference>
<dbReference type="InterPro" id="IPR000847">
    <property type="entry name" value="LysR_HTH_N"/>
</dbReference>
<dbReference type="SUPFAM" id="SSF53850">
    <property type="entry name" value="Periplasmic binding protein-like II"/>
    <property type="match status" value="1"/>
</dbReference>
<evidence type="ECO:0000313" key="6">
    <source>
        <dbReference type="EMBL" id="SLN13970.1"/>
    </source>
</evidence>
<feature type="domain" description="HTH lysR-type" evidence="5">
    <location>
        <begin position="3"/>
        <end position="61"/>
    </location>
</feature>
<dbReference type="RefSeq" id="WP_085816934.1">
    <property type="nucleotide sequence ID" value="NZ_FWFU01000001.1"/>
</dbReference>
<keyword evidence="7" id="KW-1185">Reference proteome</keyword>
<dbReference type="SUPFAM" id="SSF46785">
    <property type="entry name" value="Winged helix' DNA-binding domain"/>
    <property type="match status" value="1"/>
</dbReference>
<evidence type="ECO:0000313" key="7">
    <source>
        <dbReference type="Proteomes" id="UP000193207"/>
    </source>
</evidence>
<dbReference type="Gene3D" id="3.40.190.10">
    <property type="entry name" value="Periplasmic binding protein-like II"/>
    <property type="match status" value="2"/>
</dbReference>
<keyword evidence="4" id="KW-0804">Transcription</keyword>
<keyword evidence="2" id="KW-0805">Transcription regulation</keyword>
<dbReference type="InterPro" id="IPR036390">
    <property type="entry name" value="WH_DNA-bd_sf"/>
</dbReference>
<evidence type="ECO:0000256" key="3">
    <source>
        <dbReference type="ARBA" id="ARBA00023125"/>
    </source>
</evidence>
<name>A0A1X6Y925_9RHOB</name>
<dbReference type="PANTHER" id="PTHR30346:SF28">
    <property type="entry name" value="HTH-TYPE TRANSCRIPTIONAL REGULATOR CYNR"/>
    <property type="match status" value="1"/>
</dbReference>
<evidence type="ECO:0000256" key="2">
    <source>
        <dbReference type="ARBA" id="ARBA00023015"/>
    </source>
</evidence>
<comment type="similarity">
    <text evidence="1">Belongs to the LysR transcriptional regulatory family.</text>
</comment>
<dbReference type="Pfam" id="PF03466">
    <property type="entry name" value="LysR_substrate"/>
    <property type="match status" value="1"/>
</dbReference>
<keyword evidence="3" id="KW-0238">DNA-binding</keyword>
<organism evidence="6 7">
    <name type="scientific">Roseovarius halotolerans</name>
    <dbReference type="NCBI Taxonomy" id="505353"/>
    <lineage>
        <taxon>Bacteria</taxon>
        <taxon>Pseudomonadati</taxon>
        <taxon>Pseudomonadota</taxon>
        <taxon>Alphaproteobacteria</taxon>
        <taxon>Rhodobacterales</taxon>
        <taxon>Roseobacteraceae</taxon>
        <taxon>Roseovarius</taxon>
    </lineage>
</organism>
<dbReference type="Proteomes" id="UP000193207">
    <property type="component" value="Unassembled WGS sequence"/>
</dbReference>
<gene>
    <name evidence="6" type="primary">cynR_1</name>
    <name evidence="6" type="ORF">ROH8110_00289</name>
</gene>
<dbReference type="OrthoDB" id="3252676at2"/>
<protein>
    <submittedName>
        <fullName evidence="6">HTH-type transcriptional regulator CynR</fullName>
    </submittedName>
</protein>
<accession>A0A1X6Y925</accession>
<dbReference type="GO" id="GO:0003700">
    <property type="term" value="F:DNA-binding transcription factor activity"/>
    <property type="evidence" value="ECO:0007669"/>
    <property type="project" value="InterPro"/>
</dbReference>
<proteinExistence type="inferred from homology"/>
<dbReference type="PANTHER" id="PTHR30346">
    <property type="entry name" value="TRANSCRIPTIONAL DUAL REGULATOR HCAR-RELATED"/>
    <property type="match status" value="1"/>
</dbReference>
<dbReference type="InterPro" id="IPR036388">
    <property type="entry name" value="WH-like_DNA-bd_sf"/>
</dbReference>
<dbReference type="AlphaFoldDB" id="A0A1X6Y925"/>
<evidence type="ECO:0000259" key="5">
    <source>
        <dbReference type="PROSITE" id="PS50931"/>
    </source>
</evidence>
<dbReference type="GO" id="GO:0032993">
    <property type="term" value="C:protein-DNA complex"/>
    <property type="evidence" value="ECO:0007669"/>
    <property type="project" value="TreeGrafter"/>
</dbReference>